<sequence length="442" mass="50820">MSEDSNILTKNDSLPAKEIDPINKYTALFGAIVGTGIVGLAIFVKSSRWFATYHHVKQIPPDFYRLGIQMKGIVRELDKNGKIRVEHLPAYKLPKILRFGRSSKAKDFLNLRLAGLDISPVGIDYLTKDLRIEGRPVVFSVVNIVEKQPDIANADLTIKKPLRKINLNVELIRKGYARIFGLDNYEHVQTLQFNSNYSRLITRLLTCEKVAERRGLGHWERTTWVESFAAYPATLFQIIKQSAVVKLCFLAYWIIYDIFLKLSALSKQIFYIAKTLGIYSIEGYQRFTRLVDRLINWYSNLKVLTSREPNFFEQVEHEGDGKYKLKMLESACSNNDFIDFEHCPYTKDLLNKSNFISILKLGWNKVYDQDPEFKTIFDPKDGIGELEEQLLAGQWSQTARGRTKKLAQHKAAANVILDIIKSGRHKEFLIPGRNAEEAFKLM</sequence>
<dbReference type="WBParaSite" id="scaffold9227_cov270.g13747">
    <property type="protein sequence ID" value="scaffold9227_cov270.g13747"/>
    <property type="gene ID" value="scaffold9227_cov270.g13747"/>
</dbReference>
<reference evidence="3" key="1">
    <citation type="submission" date="2022-11" db="UniProtKB">
        <authorList>
            <consortium name="WormBaseParasite"/>
        </authorList>
    </citation>
    <scope>IDENTIFICATION</scope>
</reference>
<dbReference type="Proteomes" id="UP000887561">
    <property type="component" value="Unplaced"/>
</dbReference>
<dbReference type="InterPro" id="IPR042421">
    <property type="entry name" value="C3orf33-like"/>
</dbReference>
<evidence type="ECO:0000313" key="2">
    <source>
        <dbReference type="Proteomes" id="UP000887561"/>
    </source>
</evidence>
<dbReference type="SUPFAM" id="SSF50199">
    <property type="entry name" value="Staphylococcal nuclease"/>
    <property type="match status" value="1"/>
</dbReference>
<organism evidence="2 3">
    <name type="scientific">Meloidogyne javanica</name>
    <name type="common">Root-knot nematode worm</name>
    <dbReference type="NCBI Taxonomy" id="6303"/>
    <lineage>
        <taxon>Eukaryota</taxon>
        <taxon>Metazoa</taxon>
        <taxon>Ecdysozoa</taxon>
        <taxon>Nematoda</taxon>
        <taxon>Chromadorea</taxon>
        <taxon>Rhabditida</taxon>
        <taxon>Tylenchina</taxon>
        <taxon>Tylenchomorpha</taxon>
        <taxon>Tylenchoidea</taxon>
        <taxon>Meloidogynidae</taxon>
        <taxon>Meloidogyninae</taxon>
        <taxon>Meloidogyne</taxon>
        <taxon>Meloidogyne incognita group</taxon>
    </lineage>
</organism>
<dbReference type="PANTHER" id="PTHR28434">
    <property type="entry name" value="PROTEIN C3ORF33"/>
    <property type="match status" value="1"/>
</dbReference>
<dbReference type="InterPro" id="IPR035437">
    <property type="entry name" value="SNase_OB-fold_sf"/>
</dbReference>
<accession>A0A915NCP5</accession>
<dbReference type="PANTHER" id="PTHR28434:SF1">
    <property type="entry name" value="PROTEIN C3ORF33"/>
    <property type="match status" value="1"/>
</dbReference>
<feature type="transmembrane region" description="Helical" evidence="1">
    <location>
        <begin position="25"/>
        <end position="44"/>
    </location>
</feature>
<protein>
    <submittedName>
        <fullName evidence="3">Uncharacterized protein</fullName>
    </submittedName>
</protein>
<evidence type="ECO:0000313" key="3">
    <source>
        <dbReference type="WBParaSite" id="scaffold9227_cov270.g13747"/>
    </source>
</evidence>
<proteinExistence type="predicted"/>
<name>A0A915NCP5_MELJA</name>
<keyword evidence="1" id="KW-0812">Transmembrane</keyword>
<dbReference type="Gene3D" id="3.30.160.20">
    <property type="match status" value="1"/>
</dbReference>
<keyword evidence="2" id="KW-1185">Reference proteome</keyword>
<dbReference type="GO" id="GO:0005615">
    <property type="term" value="C:extracellular space"/>
    <property type="evidence" value="ECO:0007669"/>
    <property type="project" value="TreeGrafter"/>
</dbReference>
<keyword evidence="1" id="KW-0472">Membrane</keyword>
<keyword evidence="1" id="KW-1133">Transmembrane helix</keyword>
<dbReference type="AlphaFoldDB" id="A0A915NCP5"/>
<evidence type="ECO:0000256" key="1">
    <source>
        <dbReference type="SAM" id="Phobius"/>
    </source>
</evidence>
<dbReference type="Gene3D" id="2.40.50.90">
    <property type="match status" value="1"/>
</dbReference>